<dbReference type="SUPFAM" id="SSF47364">
    <property type="entry name" value="Domain of the SRP/SRP receptor G-proteins"/>
    <property type="match status" value="1"/>
</dbReference>
<dbReference type="GO" id="GO:0005047">
    <property type="term" value="F:signal recognition particle binding"/>
    <property type="evidence" value="ECO:0007669"/>
    <property type="project" value="TreeGrafter"/>
</dbReference>
<gene>
    <name evidence="9 12" type="primary">ftsY</name>
    <name evidence="12" type="ORF">ELX58_05595</name>
</gene>
<dbReference type="InterPro" id="IPR027417">
    <property type="entry name" value="P-loop_NTPase"/>
</dbReference>
<dbReference type="FunFam" id="1.20.120.140:FF:000002">
    <property type="entry name" value="Signal recognition particle receptor FtsY"/>
    <property type="match status" value="1"/>
</dbReference>
<dbReference type="HAMAP" id="MF_00920">
    <property type="entry name" value="FtsY"/>
    <property type="match status" value="1"/>
</dbReference>
<dbReference type="AlphaFoldDB" id="A0A4P6ZLY3"/>
<dbReference type="EMBL" id="CP034726">
    <property type="protein sequence ID" value="QBP18613.1"/>
    <property type="molecule type" value="Genomic_DNA"/>
</dbReference>
<dbReference type="InterPro" id="IPR000897">
    <property type="entry name" value="SRP54_GTPase_dom"/>
</dbReference>
<organism evidence="12 13">
    <name type="scientific">Acetilactobacillus jinshanensis</name>
    <dbReference type="NCBI Taxonomy" id="1720083"/>
    <lineage>
        <taxon>Bacteria</taxon>
        <taxon>Bacillati</taxon>
        <taxon>Bacillota</taxon>
        <taxon>Bacilli</taxon>
        <taxon>Lactobacillales</taxon>
        <taxon>Lactobacillaceae</taxon>
        <taxon>Acetilactobacillus</taxon>
    </lineage>
</organism>
<dbReference type="PANTHER" id="PTHR43134:SF1">
    <property type="entry name" value="SIGNAL RECOGNITION PARTICLE RECEPTOR SUBUNIT ALPHA"/>
    <property type="match status" value="1"/>
</dbReference>
<reference evidence="13" key="1">
    <citation type="submission" date="2018-12" db="EMBL/GenBank/DDBJ databases">
        <title>A new species of lactobacillus.</title>
        <authorList>
            <person name="Jian Y."/>
            <person name="Xin L."/>
            <person name="Hong Z.J."/>
            <person name="Ming L.Z."/>
            <person name="Hong X.Z."/>
        </authorList>
    </citation>
    <scope>NUCLEOTIDE SEQUENCE [LARGE SCALE GENOMIC DNA]</scope>
    <source>
        <strain evidence="13">HSLZ-75</strain>
    </source>
</reference>
<feature type="compositionally biased region" description="Low complexity" evidence="10">
    <location>
        <begin position="41"/>
        <end position="114"/>
    </location>
</feature>
<dbReference type="GO" id="GO:0005525">
    <property type="term" value="F:GTP binding"/>
    <property type="evidence" value="ECO:0007669"/>
    <property type="project" value="UniProtKB-UniRule"/>
</dbReference>
<dbReference type="InterPro" id="IPR042101">
    <property type="entry name" value="SRP54_N_sf"/>
</dbReference>
<keyword evidence="3 9" id="KW-0547">Nucleotide-binding</keyword>
<dbReference type="EC" id="3.6.5.4" evidence="9"/>
<keyword evidence="6 9" id="KW-0472">Membrane</keyword>
<dbReference type="GO" id="GO:0006614">
    <property type="term" value="P:SRP-dependent cotranslational protein targeting to membrane"/>
    <property type="evidence" value="ECO:0007669"/>
    <property type="project" value="InterPro"/>
</dbReference>
<accession>A0A4P6ZLY3</accession>
<dbReference type="Pfam" id="PF02881">
    <property type="entry name" value="SRP54_N"/>
    <property type="match status" value="1"/>
</dbReference>
<protein>
    <recommendedName>
        <fullName evidence="9">Signal recognition particle receptor FtsY</fullName>
        <shortName evidence="9">SRP receptor</shortName>
        <ecNumber evidence="9">3.6.5.4</ecNumber>
    </recommendedName>
</protein>
<dbReference type="GO" id="GO:0005886">
    <property type="term" value="C:plasma membrane"/>
    <property type="evidence" value="ECO:0007669"/>
    <property type="project" value="UniProtKB-SubCell"/>
</dbReference>
<comment type="catalytic activity">
    <reaction evidence="8 9">
        <text>GTP + H2O = GDP + phosphate + H(+)</text>
        <dbReference type="Rhea" id="RHEA:19669"/>
        <dbReference type="ChEBI" id="CHEBI:15377"/>
        <dbReference type="ChEBI" id="CHEBI:15378"/>
        <dbReference type="ChEBI" id="CHEBI:37565"/>
        <dbReference type="ChEBI" id="CHEBI:43474"/>
        <dbReference type="ChEBI" id="CHEBI:58189"/>
        <dbReference type="EC" id="3.6.5.4"/>
    </reaction>
</comment>
<keyword evidence="2 9" id="KW-0963">Cytoplasm</keyword>
<evidence type="ECO:0000256" key="9">
    <source>
        <dbReference type="HAMAP-Rule" id="MF_00920"/>
    </source>
</evidence>
<dbReference type="InterPro" id="IPR004390">
    <property type="entry name" value="SR_rcpt_FtsY"/>
</dbReference>
<comment type="similarity">
    <text evidence="9">Belongs to the GTP-binding SRP family. FtsY subfamily.</text>
</comment>
<dbReference type="Gene3D" id="1.20.120.140">
    <property type="entry name" value="Signal recognition particle SRP54, nucleotide-binding domain"/>
    <property type="match status" value="1"/>
</dbReference>
<keyword evidence="7 9" id="KW-0675">Receptor</keyword>
<keyword evidence="5 9" id="KW-0342">GTP-binding</keyword>
<feature type="compositionally biased region" description="Polar residues" evidence="10">
    <location>
        <begin position="127"/>
        <end position="144"/>
    </location>
</feature>
<dbReference type="PANTHER" id="PTHR43134">
    <property type="entry name" value="SIGNAL RECOGNITION PARTICLE RECEPTOR SUBUNIT ALPHA"/>
    <property type="match status" value="1"/>
</dbReference>
<dbReference type="SMART" id="SM00382">
    <property type="entry name" value="AAA"/>
    <property type="match status" value="1"/>
</dbReference>
<dbReference type="CDD" id="cd17874">
    <property type="entry name" value="FtsY"/>
    <property type="match status" value="1"/>
</dbReference>
<dbReference type="GO" id="GO:0003924">
    <property type="term" value="F:GTPase activity"/>
    <property type="evidence" value="ECO:0007669"/>
    <property type="project" value="UniProtKB-UniRule"/>
</dbReference>
<dbReference type="Proteomes" id="UP000294321">
    <property type="component" value="Chromosome"/>
</dbReference>
<dbReference type="RefSeq" id="WP_133442171.1">
    <property type="nucleotide sequence ID" value="NZ_CP034726.1"/>
</dbReference>
<evidence type="ECO:0000256" key="4">
    <source>
        <dbReference type="ARBA" id="ARBA00022801"/>
    </source>
</evidence>
<dbReference type="InterPro" id="IPR003593">
    <property type="entry name" value="AAA+_ATPase"/>
</dbReference>
<dbReference type="KEGG" id="lji:ELX58_05595"/>
<feature type="region of interest" description="Disordered" evidence="10">
    <location>
        <begin position="9"/>
        <end position="144"/>
    </location>
</feature>
<evidence type="ECO:0000256" key="10">
    <source>
        <dbReference type="SAM" id="MobiDB-lite"/>
    </source>
</evidence>
<dbReference type="InterPro" id="IPR036225">
    <property type="entry name" value="SRP/SRP_N"/>
</dbReference>
<feature type="binding site" evidence="9">
    <location>
        <begin position="256"/>
        <end position="263"/>
    </location>
    <ligand>
        <name>GTP</name>
        <dbReference type="ChEBI" id="CHEBI:37565"/>
    </ligand>
</feature>
<sequence length="454" mass="49221">MGLFSIFKRHSRKKKQASLKAKSLANEKAKANSSQNNVINEAQASSSVSASSEVSSSAVEASSVSSSVESSSSSESITSTSSNATKSSESASESASESKSASSEAKSASSSAESESAETKPAKSVETKSASSQSKESNITKTAKQNGKIYARGLARSRSTFGQKLNRLFANFRSVNDEFFDDLEDTLIESDVGVDMAVKISDALRKEVKLKNVKKRSEVQDVIIQKMIELYDEDGKNEDNQIHYAKQGPTVFLFVGVNGAGKTTTIGKMAYMYHQQGKKVLLAAADTFRAGAIQQLDEWAKNDHVDIVKRPEHSDPSSVVYDAVHKAKRENYDILFVDTAGRLQNKVNLMNQLSKMNKVLTRVIPDAPHEVMLVVDGTTGQNALNQAKLFNQVAKITGIVLTKLDGTAKGGIVLAIRHELHIPVKFIGFGEHVHDLTPFNASDFVNGLFEGLFK</sequence>
<dbReference type="SMART" id="SM00963">
    <property type="entry name" value="SRP54_N"/>
    <property type="match status" value="1"/>
</dbReference>
<dbReference type="SUPFAM" id="SSF52540">
    <property type="entry name" value="P-loop containing nucleoside triphosphate hydrolases"/>
    <property type="match status" value="1"/>
</dbReference>
<dbReference type="GO" id="GO:0005737">
    <property type="term" value="C:cytoplasm"/>
    <property type="evidence" value="ECO:0007669"/>
    <property type="project" value="UniProtKB-SubCell"/>
</dbReference>
<keyword evidence="4 9" id="KW-0378">Hydrolase</keyword>
<dbReference type="PROSITE" id="PS00300">
    <property type="entry name" value="SRP54"/>
    <property type="match status" value="1"/>
</dbReference>
<keyword evidence="1 9" id="KW-1003">Cell membrane</keyword>
<comment type="function">
    <text evidence="9">Involved in targeting and insertion of nascent membrane proteins into the cytoplasmic membrane. Acts as a receptor for the complex formed by the signal recognition particle (SRP) and the ribosome-nascent chain (RNC).</text>
</comment>
<evidence type="ECO:0000259" key="11">
    <source>
        <dbReference type="PROSITE" id="PS00300"/>
    </source>
</evidence>
<feature type="binding site" evidence="9">
    <location>
        <begin position="402"/>
        <end position="405"/>
    </location>
    <ligand>
        <name>GTP</name>
        <dbReference type="ChEBI" id="CHEBI:37565"/>
    </ligand>
</feature>
<dbReference type="OrthoDB" id="9804720at2"/>
<dbReference type="FunFam" id="3.40.50.300:FF:000053">
    <property type="entry name" value="Signal recognition particle receptor FtsY"/>
    <property type="match status" value="1"/>
</dbReference>
<dbReference type="Pfam" id="PF00448">
    <property type="entry name" value="SRP54"/>
    <property type="match status" value="1"/>
</dbReference>
<feature type="domain" description="SRP54-type proteins GTP-binding" evidence="11">
    <location>
        <begin position="423"/>
        <end position="436"/>
    </location>
</feature>
<evidence type="ECO:0000256" key="2">
    <source>
        <dbReference type="ARBA" id="ARBA00022490"/>
    </source>
</evidence>
<feature type="compositionally biased region" description="Basic and acidic residues" evidence="10">
    <location>
        <begin position="117"/>
        <end position="126"/>
    </location>
</feature>
<name>A0A4P6ZLY3_9LACO</name>
<evidence type="ECO:0000256" key="7">
    <source>
        <dbReference type="ARBA" id="ARBA00023170"/>
    </source>
</evidence>
<comment type="subcellular location">
    <subcellularLocation>
        <location evidence="9">Cell membrane</location>
        <topology evidence="9">Peripheral membrane protein</topology>
        <orientation evidence="9">Cytoplasmic side</orientation>
    </subcellularLocation>
    <subcellularLocation>
        <location evidence="9">Cytoplasm</location>
    </subcellularLocation>
</comment>
<evidence type="ECO:0000256" key="3">
    <source>
        <dbReference type="ARBA" id="ARBA00022741"/>
    </source>
</evidence>
<evidence type="ECO:0000256" key="8">
    <source>
        <dbReference type="ARBA" id="ARBA00048027"/>
    </source>
</evidence>
<evidence type="ECO:0000256" key="6">
    <source>
        <dbReference type="ARBA" id="ARBA00023136"/>
    </source>
</evidence>
<dbReference type="SMART" id="SM00962">
    <property type="entry name" value="SRP54"/>
    <property type="match status" value="1"/>
</dbReference>
<keyword evidence="13" id="KW-1185">Reference proteome</keyword>
<dbReference type="NCBIfam" id="TIGR00064">
    <property type="entry name" value="ftsY"/>
    <property type="match status" value="1"/>
</dbReference>
<dbReference type="Gene3D" id="3.40.50.300">
    <property type="entry name" value="P-loop containing nucleotide triphosphate hydrolases"/>
    <property type="match status" value="1"/>
</dbReference>
<feature type="compositionally biased region" description="Polar residues" evidence="10">
    <location>
        <begin position="31"/>
        <end position="40"/>
    </location>
</feature>
<comment type="subunit">
    <text evidence="9">Part of the signal recognition particle protein translocation system, which is composed of SRP and FtsY.</text>
</comment>
<evidence type="ECO:0000313" key="13">
    <source>
        <dbReference type="Proteomes" id="UP000294321"/>
    </source>
</evidence>
<feature type="binding site" evidence="9">
    <location>
        <begin position="338"/>
        <end position="342"/>
    </location>
    <ligand>
        <name>GTP</name>
        <dbReference type="ChEBI" id="CHEBI:37565"/>
    </ligand>
</feature>
<evidence type="ECO:0000313" key="12">
    <source>
        <dbReference type="EMBL" id="QBP18613.1"/>
    </source>
</evidence>
<proteinExistence type="inferred from homology"/>
<evidence type="ECO:0000256" key="1">
    <source>
        <dbReference type="ARBA" id="ARBA00022475"/>
    </source>
</evidence>
<dbReference type="InterPro" id="IPR013822">
    <property type="entry name" value="Signal_recog_particl_SRP54_hlx"/>
</dbReference>
<evidence type="ECO:0000256" key="5">
    <source>
        <dbReference type="ARBA" id="ARBA00023134"/>
    </source>
</evidence>